<gene>
    <name evidence="5" type="ORF">VaNZ11_015139</name>
</gene>
<dbReference type="EMBL" id="BSDZ01000094">
    <property type="protein sequence ID" value="GLI70363.1"/>
    <property type="molecule type" value="Genomic_DNA"/>
</dbReference>
<keyword evidence="6" id="KW-1185">Reference proteome</keyword>
<organism evidence="5 6">
    <name type="scientific">Volvox africanus</name>
    <dbReference type="NCBI Taxonomy" id="51714"/>
    <lineage>
        <taxon>Eukaryota</taxon>
        <taxon>Viridiplantae</taxon>
        <taxon>Chlorophyta</taxon>
        <taxon>core chlorophytes</taxon>
        <taxon>Chlorophyceae</taxon>
        <taxon>CS clade</taxon>
        <taxon>Chlamydomonadales</taxon>
        <taxon>Volvocaceae</taxon>
        <taxon>Volvox</taxon>
    </lineage>
</organism>
<name>A0ABQ5SLQ6_9CHLO</name>
<dbReference type="InterPro" id="IPR011990">
    <property type="entry name" value="TPR-like_helical_dom_sf"/>
</dbReference>
<evidence type="ECO:0000256" key="1">
    <source>
        <dbReference type="ARBA" id="ARBA00022737"/>
    </source>
</evidence>
<evidence type="ECO:0000256" key="4">
    <source>
        <dbReference type="SAM" id="MobiDB-lite"/>
    </source>
</evidence>
<dbReference type="SUPFAM" id="SSF48452">
    <property type="entry name" value="TPR-like"/>
    <property type="match status" value="1"/>
</dbReference>
<keyword evidence="2 3" id="KW-0802">TPR repeat</keyword>
<keyword evidence="1" id="KW-0677">Repeat</keyword>
<dbReference type="PROSITE" id="PS50005">
    <property type="entry name" value="TPR"/>
    <property type="match status" value="1"/>
</dbReference>
<feature type="region of interest" description="Disordered" evidence="4">
    <location>
        <begin position="1012"/>
        <end position="1031"/>
    </location>
</feature>
<sequence>MLPVIVYLRGCRRRLKMKLTQLQMLQHSCGLIHARGPIRPTADDDDLAHAVRLITQGVFLDAVRTVPAVRSLLDCSSETDAVHDAASYYTLVGRRAADVVSTVAMSSGCGTTAPSPPHLDPGLDVRLEAVLVAGAASLLIFGQYNLTGPSHNGAPLSPLDLFAPPAVAKHMAAVQPQPSPALAAAAISAITNGGGNGGASVAAFSAATPTLTPAAAAAAEDDDVAASCNGSGATPRSDGLGGLGVDSVSRGDRWAQEQLQLDGEDFVGRCPAVQWLLLARTLLLGPLVAATPSPDHQEGQGGRQEGGGQEVASCEGVKAVAITAAAAATATAAGTCRTLPFLAPLLRVTSPADHNHYQRRDDSTAADTSTAAVCSWTWSWAWWALRCVMSQQHVLEGRSHSLLSEASQLIQALVSPECPWAQPTTATAAGDLQPTGHEAAALGGVLHVELALCQYLYGYVDAGRQYLVRAGQLLGLEPQLTGALGKRTVHQIDPKAQLVVVVASESRRAAPPSAAVDDAAEALGLGGATAGCTEGGPGGGQLEGLSGDSDVLPAPVLVGEDGKLLDTRYSAPEQALLLAWAIAVQKGTSADDLQEWQMAPWVEAVLSQPRGVFMTLAGAKLNKIRHERTRGRTKERALLHMDQLMEAVTGAPPPPSADVSTAIGGQTTKAPSVASTASSDGTPADGTAAVSESAAIAGRRAVLSWAVWFPLQVKLRREAAEHYVSMGLVGAASGVFESLELWDSALTCYRLLGKKALAEELVKRRLAVTPDDPRLWCALGDMHLDDRFYEEAWRRSGGRHTRSQRSLARNAMRRKDYAKASGHWEAAVALNPLHPEAWFALGFCCLKLDRHRAALRAFTRVTQQEPDNGEAWNNIAALWMHLGGYRPAFAALSESVRHKRDSWQTWENYARAALASGHYQQAVRGLQMSLRLSAGQRLFTDVASGLLDVLEGRPPPRDGGTSLTAAAAAAAEGLRGVAVAASEAAGGPTEVDASLQDDEAALGVPLLPLLSDVPLRSPGEDGDDEPTSGVDVDVDADVAAAAMAGPGAGDAATAAPKSDSDASPPALLSGREREMVLASLGGLLREAVNSSAASAALWGCLARYWALRGEPDSAKEARVKQVRGLSGAAFKSDPERFLEYGEASGALCRCYLEGYKQGRPGGLKDLAAARMHLRGMLRATAENFGEHPLTAKLQALLNEIMQLEDEALAASRAARS</sequence>
<feature type="compositionally biased region" description="Acidic residues" evidence="4">
    <location>
        <begin position="1020"/>
        <end position="1031"/>
    </location>
</feature>
<evidence type="ECO:0000256" key="3">
    <source>
        <dbReference type="PROSITE-ProRule" id="PRU00339"/>
    </source>
</evidence>
<evidence type="ECO:0000256" key="2">
    <source>
        <dbReference type="ARBA" id="ARBA00022803"/>
    </source>
</evidence>
<feature type="region of interest" description="Disordered" evidence="4">
    <location>
        <begin position="225"/>
        <end position="245"/>
    </location>
</feature>
<dbReference type="SMART" id="SM00028">
    <property type="entry name" value="TPR"/>
    <property type="match status" value="4"/>
</dbReference>
<feature type="repeat" description="TPR" evidence="3">
    <location>
        <begin position="835"/>
        <end position="868"/>
    </location>
</feature>
<dbReference type="Proteomes" id="UP001165090">
    <property type="component" value="Unassembled WGS sequence"/>
</dbReference>
<evidence type="ECO:0000313" key="6">
    <source>
        <dbReference type="Proteomes" id="UP001165090"/>
    </source>
</evidence>
<feature type="compositionally biased region" description="Polar residues" evidence="4">
    <location>
        <begin position="663"/>
        <end position="681"/>
    </location>
</feature>
<feature type="region of interest" description="Disordered" evidence="4">
    <location>
        <begin position="649"/>
        <end position="687"/>
    </location>
</feature>
<comment type="caution">
    <text evidence="5">The sequence shown here is derived from an EMBL/GenBank/DDBJ whole genome shotgun (WGS) entry which is preliminary data.</text>
</comment>
<dbReference type="Gene3D" id="1.25.40.10">
    <property type="entry name" value="Tetratricopeptide repeat domain"/>
    <property type="match status" value="1"/>
</dbReference>
<feature type="compositionally biased region" description="Low complexity" evidence="4">
    <location>
        <begin position="1045"/>
        <end position="1055"/>
    </location>
</feature>
<dbReference type="InterPro" id="IPR019734">
    <property type="entry name" value="TPR_rpt"/>
</dbReference>
<protein>
    <submittedName>
        <fullName evidence="5">Uncharacterized protein</fullName>
    </submittedName>
</protein>
<evidence type="ECO:0000313" key="5">
    <source>
        <dbReference type="EMBL" id="GLI70363.1"/>
    </source>
</evidence>
<dbReference type="Pfam" id="PF14559">
    <property type="entry name" value="TPR_19"/>
    <property type="match status" value="1"/>
</dbReference>
<feature type="region of interest" description="Disordered" evidence="4">
    <location>
        <begin position="1045"/>
        <end position="1069"/>
    </location>
</feature>
<dbReference type="InterPro" id="IPR044244">
    <property type="entry name" value="TTC27/Emw1"/>
</dbReference>
<accession>A0ABQ5SLQ6</accession>
<dbReference type="PANTHER" id="PTHR16193:SF0">
    <property type="entry name" value="TETRATRICOPEPTIDE REPEAT PROTEIN 27"/>
    <property type="match status" value="1"/>
</dbReference>
<reference evidence="5 6" key="1">
    <citation type="journal article" date="2023" name="IScience">
        <title>Expanded male sex-determining region conserved during the evolution of homothallism in the green alga Volvox.</title>
        <authorList>
            <person name="Yamamoto K."/>
            <person name="Matsuzaki R."/>
            <person name="Mahakham W."/>
            <person name="Heman W."/>
            <person name="Sekimoto H."/>
            <person name="Kawachi M."/>
            <person name="Minakuchi Y."/>
            <person name="Toyoda A."/>
            <person name="Nozaki H."/>
        </authorList>
    </citation>
    <scope>NUCLEOTIDE SEQUENCE [LARGE SCALE GENOMIC DNA]</scope>
    <source>
        <strain evidence="5 6">NIES-4468</strain>
    </source>
</reference>
<dbReference type="PANTHER" id="PTHR16193">
    <property type="entry name" value="TETRATRICOPEPTIDE REPEAT PROTEIN 27"/>
    <property type="match status" value="1"/>
</dbReference>
<proteinExistence type="predicted"/>